<dbReference type="InterPro" id="IPR011051">
    <property type="entry name" value="RmlC_Cupin_sf"/>
</dbReference>
<dbReference type="Proteomes" id="UP000199448">
    <property type="component" value="Unassembled WGS sequence"/>
</dbReference>
<evidence type="ECO:0000313" key="2">
    <source>
        <dbReference type="EMBL" id="SEE93075.1"/>
    </source>
</evidence>
<dbReference type="Gene3D" id="2.60.120.10">
    <property type="entry name" value="Jelly Rolls"/>
    <property type="match status" value="1"/>
</dbReference>
<dbReference type="InterPro" id="IPR013096">
    <property type="entry name" value="Cupin_2"/>
</dbReference>
<evidence type="ECO:0000259" key="1">
    <source>
        <dbReference type="Pfam" id="PF07883"/>
    </source>
</evidence>
<dbReference type="PANTHER" id="PTHR37694:SF1">
    <property type="entry name" value="SLR8022 PROTEIN"/>
    <property type="match status" value="1"/>
</dbReference>
<dbReference type="InterPro" id="IPR014710">
    <property type="entry name" value="RmlC-like_jellyroll"/>
</dbReference>
<protein>
    <recommendedName>
        <fullName evidence="1">Cupin type-2 domain-containing protein</fullName>
    </recommendedName>
</protein>
<dbReference type="STRING" id="390640.SAMN04488034_103122"/>
<dbReference type="OrthoDB" id="997205at2"/>
<gene>
    <name evidence="2" type="ORF">SAMN04488034_103122</name>
</gene>
<dbReference type="AlphaFoldDB" id="A0A1H5MUM5"/>
<dbReference type="EMBL" id="FNUG01000003">
    <property type="protein sequence ID" value="SEE93075.1"/>
    <property type="molecule type" value="Genomic_DNA"/>
</dbReference>
<dbReference type="RefSeq" id="WP_093113075.1">
    <property type="nucleotide sequence ID" value="NZ_FNGG01000003.1"/>
</dbReference>
<feature type="domain" description="Cupin type-2" evidence="1">
    <location>
        <begin position="34"/>
        <end position="96"/>
    </location>
</feature>
<keyword evidence="3" id="KW-1185">Reference proteome</keyword>
<dbReference type="PANTHER" id="PTHR37694">
    <property type="entry name" value="SLR8022 PROTEIN"/>
    <property type="match status" value="1"/>
</dbReference>
<dbReference type="CDD" id="cd02230">
    <property type="entry name" value="cupin_HP0902-like"/>
    <property type="match status" value="1"/>
</dbReference>
<name>A0A1H5MUM5_9FLAO</name>
<reference evidence="2 3" key="1">
    <citation type="submission" date="2016-10" db="EMBL/GenBank/DDBJ databases">
        <authorList>
            <person name="de Groot N.N."/>
        </authorList>
    </citation>
    <scope>NUCLEOTIDE SEQUENCE [LARGE SCALE GENOMIC DNA]</scope>
    <source>
        <strain evidence="2 3">DSM 23553</strain>
    </source>
</reference>
<evidence type="ECO:0000313" key="3">
    <source>
        <dbReference type="Proteomes" id="UP000199448"/>
    </source>
</evidence>
<proteinExistence type="predicted"/>
<organism evidence="2 3">
    <name type="scientific">Salinimicrobium catena</name>
    <dbReference type="NCBI Taxonomy" id="390640"/>
    <lineage>
        <taxon>Bacteria</taxon>
        <taxon>Pseudomonadati</taxon>
        <taxon>Bacteroidota</taxon>
        <taxon>Flavobacteriia</taxon>
        <taxon>Flavobacteriales</taxon>
        <taxon>Flavobacteriaceae</taxon>
        <taxon>Salinimicrobium</taxon>
    </lineage>
</organism>
<dbReference type="SUPFAM" id="SSF51182">
    <property type="entry name" value="RmlC-like cupins"/>
    <property type="match status" value="1"/>
</dbReference>
<dbReference type="Pfam" id="PF07883">
    <property type="entry name" value="Cupin_2"/>
    <property type="match status" value="1"/>
</dbReference>
<accession>A0A1H5MUM5</accession>
<sequence>MKTASILKDLDFNENKPAVQVLLETDSSKEIRIAIKKGQVMKEHKTPYPIVVEIFEGSVNFGVNGESMLVRKGDLLSLEGNIPHDLRAEEDSVIRLTLTKADSAERVKGVADQKE</sequence>